<protein>
    <submittedName>
        <fullName evidence="2">Uncharacterized protein</fullName>
    </submittedName>
</protein>
<dbReference type="EMBL" id="CDMZ01001535">
    <property type="protein sequence ID" value="CEM34044.1"/>
    <property type="molecule type" value="Genomic_DNA"/>
</dbReference>
<accession>A0A0G4GTH3</accession>
<name>A0A0G4GTH3_9ALVE</name>
<reference evidence="2" key="1">
    <citation type="submission" date="2014-11" db="EMBL/GenBank/DDBJ databases">
        <authorList>
            <person name="Otto D Thomas"/>
            <person name="Naeem Raeece"/>
        </authorList>
    </citation>
    <scope>NUCLEOTIDE SEQUENCE</scope>
</reference>
<organism evidence="2">
    <name type="scientific">Chromera velia CCMP2878</name>
    <dbReference type="NCBI Taxonomy" id="1169474"/>
    <lineage>
        <taxon>Eukaryota</taxon>
        <taxon>Sar</taxon>
        <taxon>Alveolata</taxon>
        <taxon>Colpodellida</taxon>
        <taxon>Chromeraceae</taxon>
        <taxon>Chromera</taxon>
    </lineage>
</organism>
<dbReference type="AlphaFoldDB" id="A0A0G4GTH3"/>
<feature type="region of interest" description="Disordered" evidence="1">
    <location>
        <begin position="169"/>
        <end position="196"/>
    </location>
</feature>
<evidence type="ECO:0000313" key="2">
    <source>
        <dbReference type="EMBL" id="CEM34044.1"/>
    </source>
</evidence>
<proteinExistence type="predicted"/>
<dbReference type="VEuPathDB" id="CryptoDB:Cvel_5184"/>
<gene>
    <name evidence="2" type="ORF">Cvel_5184</name>
</gene>
<sequence>MSDKGQIRKLLYTRDRGSLQVKDARRELTSFKRSQPPPHPPCFVLLRRKEGADVSLQTFYHAWETHQATNCTRTSEKWTAATPSDCYNYTKDAVDALHRAHNGFCEAKLPDPRSLFHCCDLQGFVAEVAESLLKNQLLKCIEVSMVKLNPQKASLVICTLIDLYGLRRGSHQEPSRPSRQGQGGVSRAASQTGGGN</sequence>
<evidence type="ECO:0000256" key="1">
    <source>
        <dbReference type="SAM" id="MobiDB-lite"/>
    </source>
</evidence>